<feature type="domain" description="DUF5753" evidence="1">
    <location>
        <begin position="102"/>
        <end position="273"/>
    </location>
</feature>
<accession>A0A2P4UFK6</accession>
<evidence type="ECO:0000259" key="1">
    <source>
        <dbReference type="Pfam" id="PF19054"/>
    </source>
</evidence>
<gene>
    <name evidence="2" type="ORF">BTM25_24660</name>
</gene>
<dbReference type="SUPFAM" id="SSF47413">
    <property type="entry name" value="lambda repressor-like DNA-binding domains"/>
    <property type="match status" value="1"/>
</dbReference>
<proteinExistence type="predicted"/>
<dbReference type="Gene3D" id="1.10.260.40">
    <property type="entry name" value="lambda repressor-like DNA-binding domains"/>
    <property type="match status" value="1"/>
</dbReference>
<name>A0A2P4UFK6_9ACTN</name>
<reference evidence="2 3" key="1">
    <citation type="journal article" date="2017" name="Chemistry">
        <title>Isolation, Biosynthesis and Chemical Modifications of Rubterolones A-F: Rare Tropolone Alkaloids from Actinomadura sp. 5-2.</title>
        <authorList>
            <person name="Guo H."/>
            <person name="Benndorf R."/>
            <person name="Leichnitz D."/>
            <person name="Klassen J.L."/>
            <person name="Vollmers J."/>
            <person name="Gorls H."/>
            <person name="Steinacker M."/>
            <person name="Weigel C."/>
            <person name="Dahse H.M."/>
            <person name="Kaster A.K."/>
            <person name="de Beer Z.W."/>
            <person name="Poulsen M."/>
            <person name="Beemelmanns C."/>
        </authorList>
    </citation>
    <scope>NUCLEOTIDE SEQUENCE [LARGE SCALE GENOMIC DNA]</scope>
    <source>
        <strain evidence="2 3">5-2</strain>
    </source>
</reference>
<dbReference type="InterPro" id="IPR001387">
    <property type="entry name" value="Cro/C1-type_HTH"/>
</dbReference>
<keyword evidence="3" id="KW-1185">Reference proteome</keyword>
<dbReference type="InterPro" id="IPR043917">
    <property type="entry name" value="DUF5753"/>
</dbReference>
<protein>
    <recommendedName>
        <fullName evidence="1">DUF5753 domain-containing protein</fullName>
    </recommendedName>
</protein>
<evidence type="ECO:0000313" key="2">
    <source>
        <dbReference type="EMBL" id="POM23840.1"/>
    </source>
</evidence>
<dbReference type="Proteomes" id="UP000242367">
    <property type="component" value="Unassembled WGS sequence"/>
</dbReference>
<dbReference type="AlphaFoldDB" id="A0A2P4UFK6"/>
<dbReference type="Pfam" id="PF19054">
    <property type="entry name" value="DUF5753"/>
    <property type="match status" value="1"/>
</dbReference>
<sequence>MTNDRRDPNINARRLGLYLRRAREVVGLSYAEAAERTGRAVEALIRVETGFAPPTPAEVHHLLGSYRVLGSKAAGVMIELAYRPDGPPWLARHAGRLRAPMRDVLISEAEASVVRSHGMQTIPELARCEAYARTLALAFDPEGDPDAEWDLILNRQRYRAGGKRRRLDVIVDEIALTALEHDPALMTAQLRHLLDLADDPDTTVRVIPRGAPLFGQRCHRFDVLEFPGVADRISVAHFPVLGAEIQPGDLTEAWERIEERAAASPDESRALLAGRLVGRAAS</sequence>
<organism evidence="2 3">
    <name type="scientific">Actinomadura rubteroloni</name>
    <dbReference type="NCBI Taxonomy" id="1926885"/>
    <lineage>
        <taxon>Bacteria</taxon>
        <taxon>Bacillati</taxon>
        <taxon>Actinomycetota</taxon>
        <taxon>Actinomycetes</taxon>
        <taxon>Streptosporangiales</taxon>
        <taxon>Thermomonosporaceae</taxon>
        <taxon>Actinomadura</taxon>
    </lineage>
</organism>
<evidence type="ECO:0000313" key="3">
    <source>
        <dbReference type="Proteomes" id="UP000242367"/>
    </source>
</evidence>
<dbReference type="RefSeq" id="WP_168212107.1">
    <property type="nucleotide sequence ID" value="NZ_MTBP01000002.1"/>
</dbReference>
<dbReference type="EMBL" id="MTBP01000002">
    <property type="protein sequence ID" value="POM23840.1"/>
    <property type="molecule type" value="Genomic_DNA"/>
</dbReference>
<comment type="caution">
    <text evidence="2">The sequence shown here is derived from an EMBL/GenBank/DDBJ whole genome shotgun (WGS) entry which is preliminary data.</text>
</comment>
<dbReference type="GO" id="GO:0003677">
    <property type="term" value="F:DNA binding"/>
    <property type="evidence" value="ECO:0007669"/>
    <property type="project" value="InterPro"/>
</dbReference>
<dbReference type="Pfam" id="PF13560">
    <property type="entry name" value="HTH_31"/>
    <property type="match status" value="1"/>
</dbReference>
<dbReference type="InterPro" id="IPR010982">
    <property type="entry name" value="Lambda_DNA-bd_dom_sf"/>
</dbReference>
<dbReference type="CDD" id="cd00093">
    <property type="entry name" value="HTH_XRE"/>
    <property type="match status" value="1"/>
</dbReference>